<name>A0A346II34_CYDPO</name>
<comment type="similarity">
    <text evidence="2">Belongs to the cytochrome P450 family.</text>
</comment>
<dbReference type="PANTHER" id="PTHR24279:SF120">
    <property type="entry name" value="CYTOCHROME P450"/>
    <property type="match status" value="1"/>
</dbReference>
<evidence type="ECO:0000256" key="1">
    <source>
        <dbReference type="ARBA" id="ARBA00001971"/>
    </source>
</evidence>
<keyword evidence="6" id="KW-0408">Iron</keyword>
<dbReference type="GO" id="GO:0004497">
    <property type="term" value="F:monooxygenase activity"/>
    <property type="evidence" value="ECO:0007669"/>
    <property type="project" value="UniProtKB-KW"/>
</dbReference>
<keyword evidence="5" id="KW-0560">Oxidoreductase</keyword>
<evidence type="ECO:0000256" key="7">
    <source>
        <dbReference type="ARBA" id="ARBA00023033"/>
    </source>
</evidence>
<proteinExistence type="evidence at transcript level"/>
<reference evidence="8" key="1">
    <citation type="submission" date="2018-03" db="EMBL/GenBank/DDBJ databases">
        <authorList>
            <person name="Keele B.F."/>
        </authorList>
    </citation>
    <scope>NUCLEOTIDE SEQUENCE</scope>
</reference>
<dbReference type="GO" id="GO:0005506">
    <property type="term" value="F:iron ion binding"/>
    <property type="evidence" value="ECO:0007669"/>
    <property type="project" value="InterPro"/>
</dbReference>
<keyword evidence="3" id="KW-0349">Heme</keyword>
<evidence type="ECO:0000256" key="3">
    <source>
        <dbReference type="ARBA" id="ARBA00022617"/>
    </source>
</evidence>
<evidence type="ECO:0000256" key="4">
    <source>
        <dbReference type="ARBA" id="ARBA00022723"/>
    </source>
</evidence>
<dbReference type="AlphaFoldDB" id="A0A346II34"/>
<dbReference type="Gene3D" id="1.10.630.10">
    <property type="entry name" value="Cytochrome P450"/>
    <property type="match status" value="1"/>
</dbReference>
<dbReference type="InterPro" id="IPR001128">
    <property type="entry name" value="Cyt_P450"/>
</dbReference>
<dbReference type="SUPFAM" id="SSF48264">
    <property type="entry name" value="Cytochrome P450"/>
    <property type="match status" value="1"/>
</dbReference>
<dbReference type="GO" id="GO:0020037">
    <property type="term" value="F:heme binding"/>
    <property type="evidence" value="ECO:0007669"/>
    <property type="project" value="InterPro"/>
</dbReference>
<dbReference type="Pfam" id="PF00067">
    <property type="entry name" value="p450"/>
    <property type="match status" value="1"/>
</dbReference>
<evidence type="ECO:0000256" key="2">
    <source>
        <dbReference type="ARBA" id="ARBA00010617"/>
    </source>
</evidence>
<dbReference type="InterPro" id="IPR036396">
    <property type="entry name" value="Cyt_P450_sf"/>
</dbReference>
<evidence type="ECO:0000256" key="5">
    <source>
        <dbReference type="ARBA" id="ARBA00023002"/>
    </source>
</evidence>
<dbReference type="PANTHER" id="PTHR24279">
    <property type="entry name" value="CYTOCHROME P450"/>
    <property type="match status" value="1"/>
</dbReference>
<sequence>MQVLRNRIICTSFSVGNISIRRCVSGLACPMIEQRQNIKPFDEIPGPSSVPFLGPIHNFLPGGRLAGYKGVKLSERLYKLYGPIVRLDGILGGYDTVFLFDPDAVEHVLRSEDPTPVRPSLETMEYYRKRYNKTYDPKRIVGLNDHGDSWREFRTKVNPIMMHPKTIKVYANALEEVSNDMVDRLRTIREDDHKITKKLNVEMNLWALESIGVVALGTRLNCFDTNLPTDSPVKKLIQNVHDIFNIADKLDFNPSFWRLISTPNFHKAMKIYEEHEKLTKYFIDQAIKKNRGIKKGFSRHFKF</sequence>
<dbReference type="EMBL" id="MH138248">
    <property type="protein sequence ID" value="AXP17189.1"/>
    <property type="molecule type" value="mRNA"/>
</dbReference>
<dbReference type="InterPro" id="IPR050479">
    <property type="entry name" value="CYP11_CYP27_families"/>
</dbReference>
<comment type="cofactor">
    <cofactor evidence="1">
        <name>heme</name>
        <dbReference type="ChEBI" id="CHEBI:30413"/>
    </cofactor>
</comment>
<keyword evidence="7" id="KW-0503">Monooxygenase</keyword>
<evidence type="ECO:0000313" key="8">
    <source>
        <dbReference type="EMBL" id="AXP17189.1"/>
    </source>
</evidence>
<keyword evidence="4" id="KW-0479">Metal-binding</keyword>
<accession>A0A346II34</accession>
<dbReference type="GO" id="GO:0016705">
    <property type="term" value="F:oxidoreductase activity, acting on paired donors, with incorporation or reduction of molecular oxygen"/>
    <property type="evidence" value="ECO:0007669"/>
    <property type="project" value="InterPro"/>
</dbReference>
<organism evidence="8">
    <name type="scientific">Cydia pomonella</name>
    <name type="common">Codling moth</name>
    <dbReference type="NCBI Taxonomy" id="82600"/>
    <lineage>
        <taxon>Eukaryota</taxon>
        <taxon>Metazoa</taxon>
        <taxon>Ecdysozoa</taxon>
        <taxon>Arthropoda</taxon>
        <taxon>Hexapoda</taxon>
        <taxon>Insecta</taxon>
        <taxon>Pterygota</taxon>
        <taxon>Neoptera</taxon>
        <taxon>Endopterygota</taxon>
        <taxon>Lepidoptera</taxon>
        <taxon>Glossata</taxon>
        <taxon>Ditrysia</taxon>
        <taxon>Tortricoidea</taxon>
        <taxon>Tortricidae</taxon>
        <taxon>Olethreutinae</taxon>
        <taxon>Grapholitini</taxon>
        <taxon>Cydia</taxon>
    </lineage>
</organism>
<evidence type="ECO:0000256" key="6">
    <source>
        <dbReference type="ARBA" id="ARBA00023004"/>
    </source>
</evidence>
<protein>
    <submittedName>
        <fullName evidence="8">Cytochrome P450 CYP12Ab</fullName>
    </submittedName>
</protein>